<reference evidence="2 3" key="1">
    <citation type="submission" date="2015-01" db="EMBL/GenBank/DDBJ databases">
        <title>The Genome Sequence of Exophiala xenobiotica CBS118157.</title>
        <authorList>
            <consortium name="The Broad Institute Genomics Platform"/>
            <person name="Cuomo C."/>
            <person name="de Hoog S."/>
            <person name="Gorbushina A."/>
            <person name="Stielow B."/>
            <person name="Teixiera M."/>
            <person name="Abouelleil A."/>
            <person name="Chapman S.B."/>
            <person name="Priest M."/>
            <person name="Young S.K."/>
            <person name="Wortman J."/>
            <person name="Nusbaum C."/>
            <person name="Birren B."/>
        </authorList>
    </citation>
    <scope>NUCLEOTIDE SEQUENCE [LARGE SCALE GENOMIC DNA]</scope>
    <source>
        <strain evidence="2 3">CBS 118157</strain>
    </source>
</reference>
<dbReference type="AlphaFoldDB" id="A0A0D2ESK6"/>
<dbReference type="Pfam" id="PF06985">
    <property type="entry name" value="HET"/>
    <property type="match status" value="1"/>
</dbReference>
<dbReference type="STRING" id="348802.A0A0D2ESK6"/>
<dbReference type="EMBL" id="KN847318">
    <property type="protein sequence ID" value="KIW58708.1"/>
    <property type="molecule type" value="Genomic_DNA"/>
</dbReference>
<dbReference type="GeneID" id="25325115"/>
<organism evidence="2 3">
    <name type="scientific">Exophiala xenobiotica</name>
    <dbReference type="NCBI Taxonomy" id="348802"/>
    <lineage>
        <taxon>Eukaryota</taxon>
        <taxon>Fungi</taxon>
        <taxon>Dikarya</taxon>
        <taxon>Ascomycota</taxon>
        <taxon>Pezizomycotina</taxon>
        <taxon>Eurotiomycetes</taxon>
        <taxon>Chaetothyriomycetidae</taxon>
        <taxon>Chaetothyriales</taxon>
        <taxon>Herpotrichiellaceae</taxon>
        <taxon>Exophiala</taxon>
    </lineage>
</organism>
<dbReference type="PANTHER" id="PTHR33112">
    <property type="entry name" value="DOMAIN PROTEIN, PUTATIVE-RELATED"/>
    <property type="match status" value="1"/>
</dbReference>
<dbReference type="Proteomes" id="UP000054342">
    <property type="component" value="Unassembled WGS sequence"/>
</dbReference>
<accession>A0A0D2ESK6</accession>
<keyword evidence="3" id="KW-1185">Reference proteome</keyword>
<evidence type="ECO:0000313" key="3">
    <source>
        <dbReference type="Proteomes" id="UP000054342"/>
    </source>
</evidence>
<dbReference type="PANTHER" id="PTHR33112:SF10">
    <property type="entry name" value="TOL"/>
    <property type="match status" value="1"/>
</dbReference>
<dbReference type="OrthoDB" id="5125733at2759"/>
<feature type="domain" description="Heterokaryon incompatibility" evidence="1">
    <location>
        <begin position="209"/>
        <end position="357"/>
    </location>
</feature>
<proteinExistence type="predicted"/>
<gene>
    <name evidence="2" type="ORF">PV05_03207</name>
</gene>
<sequence>MALCFDCGMLFGIEGLRYGDILLKEDLAELIASAEDGCQFCQMCWASFQEQCEQEMIENHLRLLPDELLRDSDVKVHVSMRLDELRYNDDKELCDSRTFSNCRLAISTGPINAAPDDYTLQLKLEAELSVFADPGTLAGEFIRGRHFTLPADLAHAISWIRKCLLECNACHKDCAPVEHREMPTRVIDLGHTGQQTPYILETKGRLGKYLALSYCWGDGVKHQVKLKKATYTAMLQGFDESPLTTSHKEALQIARELGFQFVWIDALCIIQDDAADWENESSRMTECYLNANLTLVAGRSANSSRGFIGTTSTPSMEPLRFEYTHEMHPGQKSYWCICLPRNIDTGPVEERAWCFQEDILSRRSLIFGVDQLFIRCQERLYHEAGIVVNHSIHEVDGEDLMDLTTFASKCNDPEMAREKMLLQWYRIVGQYTARTMFEPHDVFAALMGLAKVVQRALRCQYLAGLWEDDLVRGLLWQGRGDMFPGAGFTPLRRPAERNTKKPERLGLPAIRAPSWSWASVEGGVTHSPFHTQENDKRRFDEENICVRPLYGNPPRWSPRSNCEVDKAFMPNCELEMLGVPKLANCGTRPVPDQAGKDAPWRFAGARVGEFATLTDVRHPDNIVGMGLFDVKQEQTDLLWCMRLIRDRGLMLRRDQYGKFHRLGKFVVVDQAFFEDEPAMKVALV</sequence>
<protein>
    <recommendedName>
        <fullName evidence="1">Heterokaryon incompatibility domain-containing protein</fullName>
    </recommendedName>
</protein>
<dbReference type="HOGENOM" id="CLU_002639_6_3_1"/>
<evidence type="ECO:0000259" key="1">
    <source>
        <dbReference type="Pfam" id="PF06985"/>
    </source>
</evidence>
<evidence type="ECO:0000313" key="2">
    <source>
        <dbReference type="EMBL" id="KIW58708.1"/>
    </source>
</evidence>
<dbReference type="InterPro" id="IPR010730">
    <property type="entry name" value="HET"/>
</dbReference>
<dbReference type="RefSeq" id="XP_013319292.1">
    <property type="nucleotide sequence ID" value="XM_013463838.1"/>
</dbReference>
<name>A0A0D2ESK6_9EURO</name>